<keyword evidence="1" id="KW-0472">Membrane</keyword>
<feature type="transmembrane region" description="Helical" evidence="1">
    <location>
        <begin position="73"/>
        <end position="94"/>
    </location>
</feature>
<evidence type="ECO:0000256" key="1">
    <source>
        <dbReference type="SAM" id="Phobius"/>
    </source>
</evidence>
<name>A0AAW1L575_POPJA</name>
<reference evidence="2 3" key="1">
    <citation type="journal article" date="2024" name="BMC Genomics">
        <title>De novo assembly and annotation of Popillia japonica's genome with initial clues to its potential as an invasive pest.</title>
        <authorList>
            <person name="Cucini C."/>
            <person name="Boschi S."/>
            <person name="Funari R."/>
            <person name="Cardaioli E."/>
            <person name="Iannotti N."/>
            <person name="Marturano G."/>
            <person name="Paoli F."/>
            <person name="Bruttini M."/>
            <person name="Carapelli A."/>
            <person name="Frati F."/>
            <person name="Nardi F."/>
        </authorList>
    </citation>
    <scope>NUCLEOTIDE SEQUENCE [LARGE SCALE GENOMIC DNA]</scope>
    <source>
        <strain evidence="2">DMR45628</strain>
    </source>
</reference>
<protein>
    <submittedName>
        <fullName evidence="2">Uncharacterized protein</fullName>
    </submittedName>
</protein>
<keyword evidence="1" id="KW-0812">Transmembrane</keyword>
<gene>
    <name evidence="2" type="ORF">QE152_g18925</name>
</gene>
<organism evidence="2 3">
    <name type="scientific">Popillia japonica</name>
    <name type="common">Japanese beetle</name>
    <dbReference type="NCBI Taxonomy" id="7064"/>
    <lineage>
        <taxon>Eukaryota</taxon>
        <taxon>Metazoa</taxon>
        <taxon>Ecdysozoa</taxon>
        <taxon>Arthropoda</taxon>
        <taxon>Hexapoda</taxon>
        <taxon>Insecta</taxon>
        <taxon>Pterygota</taxon>
        <taxon>Neoptera</taxon>
        <taxon>Endopterygota</taxon>
        <taxon>Coleoptera</taxon>
        <taxon>Polyphaga</taxon>
        <taxon>Scarabaeiformia</taxon>
        <taxon>Scarabaeidae</taxon>
        <taxon>Rutelinae</taxon>
        <taxon>Popillia</taxon>
    </lineage>
</organism>
<evidence type="ECO:0000313" key="2">
    <source>
        <dbReference type="EMBL" id="KAK9727935.1"/>
    </source>
</evidence>
<evidence type="ECO:0000313" key="3">
    <source>
        <dbReference type="Proteomes" id="UP001458880"/>
    </source>
</evidence>
<accession>A0AAW1L575</accession>
<keyword evidence="1" id="KW-1133">Transmembrane helix</keyword>
<sequence>MQKINCDQLHRVGKARFNLNEHLREQDISFDRIFNVNETALSTVQRPQNMLATKRRKQIRTITNAEPGIHTTVVYSVVNLIGVFIPPALAHIFTRKKLEIGVNR</sequence>
<proteinExistence type="predicted"/>
<dbReference type="AlphaFoldDB" id="A0AAW1L575"/>
<dbReference type="Proteomes" id="UP001458880">
    <property type="component" value="Unassembled WGS sequence"/>
</dbReference>
<comment type="caution">
    <text evidence="2">The sequence shown here is derived from an EMBL/GenBank/DDBJ whole genome shotgun (WGS) entry which is preliminary data.</text>
</comment>
<keyword evidence="3" id="KW-1185">Reference proteome</keyword>
<dbReference type="EMBL" id="JASPKY010000174">
    <property type="protein sequence ID" value="KAK9727935.1"/>
    <property type="molecule type" value="Genomic_DNA"/>
</dbReference>